<feature type="transmembrane region" description="Helical" evidence="8">
    <location>
        <begin position="73"/>
        <end position="95"/>
    </location>
</feature>
<feature type="transmembrane region" description="Helical" evidence="8">
    <location>
        <begin position="143"/>
        <end position="165"/>
    </location>
</feature>
<gene>
    <name evidence="9" type="ORF">D4N35_014505</name>
</gene>
<keyword evidence="7 8" id="KW-0472">Membrane</keyword>
<keyword evidence="5 8" id="KW-0812">Transmembrane</keyword>
<protein>
    <submittedName>
        <fullName evidence="9">Spore gernimation protein KB</fullName>
    </submittedName>
</protein>
<feature type="transmembrane region" description="Helical" evidence="8">
    <location>
        <begin position="12"/>
        <end position="30"/>
    </location>
</feature>
<name>A0A443IM02_9BACI</name>
<evidence type="ECO:0000256" key="6">
    <source>
        <dbReference type="ARBA" id="ARBA00022989"/>
    </source>
</evidence>
<dbReference type="AlphaFoldDB" id="A0A443IM02"/>
<evidence type="ECO:0000256" key="2">
    <source>
        <dbReference type="ARBA" id="ARBA00007998"/>
    </source>
</evidence>
<sequence>MEQAKISSYQLFVLLLLFQLGSALLFPLGIDANQDAWLAILIATLGGFLIFFIYYGLFLIYPDVLPTTYVQDIIGKFFGRICSTLFMVYFTYFAARILRDFGEMLAVIGYPSTPLVINHLLLIFVVAYSVRKGIEVLARTGEILFVLIYLMALAGFSLIVFSSLIDLDRLKPFLEDGIWPVIKVALTQIIFFPFGELFVFSMIFPYIADRKKVKFSSLFALGLSGVNLAISTAINISVLGAFEVKRSQFPLLGTIQSIEIADFLERLDIFFMLALIILGFFKLSMYFYAITIGMADIWNVKEPTKLVSPIGFVVLLFSIAIASNMEEHVEEGVKAISINLQLPFQIIIPLILLIIAFFKNRKK</sequence>
<dbReference type="NCBIfam" id="TIGR00912">
    <property type="entry name" value="2A0309"/>
    <property type="match status" value="1"/>
</dbReference>
<evidence type="ECO:0000313" key="9">
    <source>
        <dbReference type="EMBL" id="RWR06256.1"/>
    </source>
</evidence>
<evidence type="ECO:0000256" key="1">
    <source>
        <dbReference type="ARBA" id="ARBA00004141"/>
    </source>
</evidence>
<dbReference type="Pfam" id="PF03845">
    <property type="entry name" value="Spore_permease"/>
    <property type="match status" value="1"/>
</dbReference>
<dbReference type="PANTHER" id="PTHR34975">
    <property type="entry name" value="SPORE GERMINATION PROTEIN A2"/>
    <property type="match status" value="1"/>
</dbReference>
<keyword evidence="6 8" id="KW-1133">Transmembrane helix</keyword>
<evidence type="ECO:0000256" key="5">
    <source>
        <dbReference type="ARBA" id="ARBA00022692"/>
    </source>
</evidence>
<accession>A0A443IM02</accession>
<keyword evidence="10" id="KW-1185">Reference proteome</keyword>
<keyword evidence="3" id="KW-0813">Transport</keyword>
<dbReference type="GO" id="GO:0016020">
    <property type="term" value="C:membrane"/>
    <property type="evidence" value="ECO:0007669"/>
    <property type="project" value="UniProtKB-SubCell"/>
</dbReference>
<evidence type="ECO:0000256" key="8">
    <source>
        <dbReference type="SAM" id="Phobius"/>
    </source>
</evidence>
<organism evidence="9 10">
    <name type="scientific">Siminovitchia fortis</name>
    <dbReference type="NCBI Taxonomy" id="254758"/>
    <lineage>
        <taxon>Bacteria</taxon>
        <taxon>Bacillati</taxon>
        <taxon>Bacillota</taxon>
        <taxon>Bacilli</taxon>
        <taxon>Bacillales</taxon>
        <taxon>Bacillaceae</taxon>
        <taxon>Siminovitchia</taxon>
    </lineage>
</organism>
<comment type="subcellular location">
    <subcellularLocation>
        <location evidence="1">Membrane</location>
        <topology evidence="1">Multi-pass membrane protein</topology>
    </subcellularLocation>
</comment>
<keyword evidence="4" id="KW-0309">Germination</keyword>
<feature type="transmembrane region" description="Helical" evidence="8">
    <location>
        <begin position="306"/>
        <end position="323"/>
    </location>
</feature>
<feature type="transmembrane region" description="Helical" evidence="8">
    <location>
        <begin position="36"/>
        <end position="61"/>
    </location>
</feature>
<dbReference type="RefSeq" id="WP_120074943.1">
    <property type="nucleotide sequence ID" value="NZ_CP126113.1"/>
</dbReference>
<evidence type="ECO:0000256" key="4">
    <source>
        <dbReference type="ARBA" id="ARBA00022544"/>
    </source>
</evidence>
<dbReference type="EMBL" id="QYTU02000037">
    <property type="protein sequence ID" value="RWR06256.1"/>
    <property type="molecule type" value="Genomic_DNA"/>
</dbReference>
<proteinExistence type="inferred from homology"/>
<feature type="transmembrane region" description="Helical" evidence="8">
    <location>
        <begin position="219"/>
        <end position="242"/>
    </location>
</feature>
<feature type="transmembrane region" description="Helical" evidence="8">
    <location>
        <begin position="185"/>
        <end position="207"/>
    </location>
</feature>
<dbReference type="PANTHER" id="PTHR34975:SF2">
    <property type="entry name" value="SPORE GERMINATION PROTEIN A2"/>
    <property type="match status" value="1"/>
</dbReference>
<evidence type="ECO:0000256" key="3">
    <source>
        <dbReference type="ARBA" id="ARBA00022448"/>
    </source>
</evidence>
<dbReference type="OrthoDB" id="1891864at2"/>
<feature type="transmembrane region" description="Helical" evidence="8">
    <location>
        <begin position="269"/>
        <end position="294"/>
    </location>
</feature>
<comment type="similarity">
    <text evidence="2">Belongs to the amino acid-polyamine-organocation (APC) superfamily. Spore germination protein (SGP) (TC 2.A.3.9) family.</text>
</comment>
<feature type="transmembrane region" description="Helical" evidence="8">
    <location>
        <begin position="335"/>
        <end position="358"/>
    </location>
</feature>
<reference evidence="9" key="1">
    <citation type="submission" date="2018-12" db="EMBL/GenBank/DDBJ databases">
        <authorList>
            <person name="Sun L."/>
            <person name="Chen Z."/>
        </authorList>
    </citation>
    <scope>NUCLEOTIDE SEQUENCE [LARGE SCALE GENOMIC DNA]</scope>
    <source>
        <strain evidence="9">DSM 16012</strain>
    </source>
</reference>
<feature type="transmembrane region" description="Helical" evidence="8">
    <location>
        <begin position="115"/>
        <end position="131"/>
    </location>
</feature>
<dbReference type="GO" id="GO:0009847">
    <property type="term" value="P:spore germination"/>
    <property type="evidence" value="ECO:0007669"/>
    <property type="project" value="InterPro"/>
</dbReference>
<comment type="caution">
    <text evidence="9">The sequence shown here is derived from an EMBL/GenBank/DDBJ whole genome shotgun (WGS) entry which is preliminary data.</text>
</comment>
<evidence type="ECO:0000256" key="7">
    <source>
        <dbReference type="ARBA" id="ARBA00023136"/>
    </source>
</evidence>
<dbReference type="InterPro" id="IPR004761">
    <property type="entry name" value="Spore_GerAB"/>
</dbReference>
<evidence type="ECO:0000313" key="10">
    <source>
        <dbReference type="Proteomes" id="UP000273811"/>
    </source>
</evidence>
<dbReference type="Proteomes" id="UP000273811">
    <property type="component" value="Unassembled WGS sequence"/>
</dbReference>